<dbReference type="PROSITE" id="PS50042">
    <property type="entry name" value="CNMP_BINDING_3"/>
    <property type="match status" value="1"/>
</dbReference>
<comment type="caution">
    <text evidence="5">The sequence shown here is derived from an EMBL/GenBank/DDBJ whole genome shotgun (WGS) entry which is preliminary data.</text>
</comment>
<keyword evidence="1" id="KW-0285">Flavoprotein</keyword>
<dbReference type="PRINTS" id="PR00368">
    <property type="entry name" value="FADPNR"/>
</dbReference>
<feature type="domain" description="Cyclic nucleotide-binding" evidence="4">
    <location>
        <begin position="8"/>
        <end position="129"/>
    </location>
</feature>
<evidence type="ECO:0000256" key="2">
    <source>
        <dbReference type="ARBA" id="ARBA00023002"/>
    </source>
</evidence>
<dbReference type="GO" id="GO:0004791">
    <property type="term" value="F:thioredoxin-disulfide reductase (NADPH) activity"/>
    <property type="evidence" value="ECO:0007669"/>
    <property type="project" value="UniProtKB-EC"/>
</dbReference>
<dbReference type="RefSeq" id="WP_322132493.1">
    <property type="nucleotide sequence ID" value="NZ_CP085036.1"/>
</dbReference>
<dbReference type="InterPro" id="IPR023753">
    <property type="entry name" value="FAD/NAD-binding_dom"/>
</dbReference>
<keyword evidence="6" id="KW-1185">Reference proteome</keyword>
<dbReference type="EC" id="1.8.1.9" evidence="5"/>
<evidence type="ECO:0000313" key="6">
    <source>
        <dbReference type="Proteomes" id="UP001160142"/>
    </source>
</evidence>
<protein>
    <submittedName>
        <fullName evidence="5">Thioredoxin reductase (NADPH)</fullName>
        <ecNumber evidence="5">1.8.1.9</ecNumber>
    </submittedName>
</protein>
<dbReference type="InterPro" id="IPR018490">
    <property type="entry name" value="cNMP-bd_dom_sf"/>
</dbReference>
<dbReference type="InterPro" id="IPR036188">
    <property type="entry name" value="FAD/NAD-bd_sf"/>
</dbReference>
<organism evidence="5 6">
    <name type="scientific">Antiquaquibacter oligotrophicus</name>
    <dbReference type="NCBI Taxonomy" id="2880260"/>
    <lineage>
        <taxon>Bacteria</taxon>
        <taxon>Bacillati</taxon>
        <taxon>Actinomycetota</taxon>
        <taxon>Actinomycetes</taxon>
        <taxon>Micrococcales</taxon>
        <taxon>Microbacteriaceae</taxon>
        <taxon>Antiquaquibacter</taxon>
    </lineage>
</organism>
<evidence type="ECO:0000256" key="3">
    <source>
        <dbReference type="ARBA" id="ARBA00048132"/>
    </source>
</evidence>
<dbReference type="Pfam" id="PF07992">
    <property type="entry name" value="Pyr_redox_2"/>
    <property type="match status" value="1"/>
</dbReference>
<keyword evidence="2 5" id="KW-0560">Oxidoreductase</keyword>
<dbReference type="PANTHER" id="PTHR48105">
    <property type="entry name" value="THIOREDOXIN REDUCTASE 1-RELATED-RELATED"/>
    <property type="match status" value="1"/>
</dbReference>
<dbReference type="CDD" id="cd00038">
    <property type="entry name" value="CAP_ED"/>
    <property type="match status" value="1"/>
</dbReference>
<accession>A0ABT6KJF1</accession>
<evidence type="ECO:0000259" key="4">
    <source>
        <dbReference type="PROSITE" id="PS50042"/>
    </source>
</evidence>
<dbReference type="InterPro" id="IPR014710">
    <property type="entry name" value="RmlC-like_jellyroll"/>
</dbReference>
<dbReference type="PRINTS" id="PR00469">
    <property type="entry name" value="PNDRDTASEII"/>
</dbReference>
<comment type="catalytic activity">
    <reaction evidence="3">
        <text>[thioredoxin]-dithiol + NADP(+) = [thioredoxin]-disulfide + NADPH + H(+)</text>
        <dbReference type="Rhea" id="RHEA:20345"/>
        <dbReference type="Rhea" id="RHEA-COMP:10698"/>
        <dbReference type="Rhea" id="RHEA-COMP:10700"/>
        <dbReference type="ChEBI" id="CHEBI:15378"/>
        <dbReference type="ChEBI" id="CHEBI:29950"/>
        <dbReference type="ChEBI" id="CHEBI:50058"/>
        <dbReference type="ChEBI" id="CHEBI:57783"/>
        <dbReference type="ChEBI" id="CHEBI:58349"/>
        <dbReference type="EC" id="1.8.1.9"/>
    </reaction>
</comment>
<dbReference type="SUPFAM" id="SSF51905">
    <property type="entry name" value="FAD/NAD(P)-binding domain"/>
    <property type="match status" value="1"/>
</dbReference>
<dbReference type="EMBL" id="JARXVQ010000001">
    <property type="protein sequence ID" value="MDH6180127.1"/>
    <property type="molecule type" value="Genomic_DNA"/>
</dbReference>
<reference evidence="5 6" key="1">
    <citation type="submission" date="2023-04" db="EMBL/GenBank/DDBJ databases">
        <title>Genome Encyclopedia of Bacteria and Archaea VI: Functional Genomics of Type Strains.</title>
        <authorList>
            <person name="Whitman W."/>
        </authorList>
    </citation>
    <scope>NUCLEOTIDE SEQUENCE [LARGE SCALE GENOMIC DNA]</scope>
    <source>
        <strain evidence="5 6">SG_E_30_P1</strain>
    </source>
</reference>
<sequence>MTSPSETISGTFTDDQWARISAYAEPIDASPGDYVLEEGLQWYPLILVDTGLVDIVRPANAWFPELLVATVGARSYVGELGVLSGQRAFLAGRVKEGGRMLALDTAAFRRVMAEHDDLADLLLRDLWKRRQGLLTGPAALTLKIVGPERSRGVLALRSYAIRLGLAHTWHDGSLHADELRDNGVTADHMPIVWVQGEPIPNATPGMVAEKLGLAYQEPEDVTVDLAVVGAGPSGLAAAIYGASEGLSTVLLDGIAPGGQASATSRIENYLGFPFGVSGGDLIGQAQLQALKFGVRVFAPCEAEGLEASGDHLVLSLTDGARVHARAVIVATGASYRALSLDRWADLEGAGIYYAATPLEAKQVAGSTVVVIGGANSAGQAALFLASNGCTVHLVIRGDKLDASMSAYLIDRLADDSRVTVHTHTQVTSLEGEDALERVTLSTGEVIDARGLFCFIGAEPSTRWLKDVATDDRGFLLTGTDVPLAEAATTLGLHGRDPLPFETSMPFVFATGDVRNGSMKRVAAAVGEGSSAVASVHRAFAHVAPEPRVAAGT</sequence>
<dbReference type="SUPFAM" id="SSF51206">
    <property type="entry name" value="cAMP-binding domain-like"/>
    <property type="match status" value="1"/>
</dbReference>
<proteinExistence type="predicted"/>
<evidence type="ECO:0000256" key="1">
    <source>
        <dbReference type="ARBA" id="ARBA00022630"/>
    </source>
</evidence>
<dbReference type="InterPro" id="IPR000595">
    <property type="entry name" value="cNMP-bd_dom"/>
</dbReference>
<name>A0ABT6KJF1_9MICO</name>
<dbReference type="Gene3D" id="2.60.120.10">
    <property type="entry name" value="Jelly Rolls"/>
    <property type="match status" value="1"/>
</dbReference>
<dbReference type="Proteomes" id="UP001160142">
    <property type="component" value="Unassembled WGS sequence"/>
</dbReference>
<dbReference type="Gene3D" id="3.50.50.60">
    <property type="entry name" value="FAD/NAD(P)-binding domain"/>
    <property type="match status" value="2"/>
</dbReference>
<dbReference type="InterPro" id="IPR050097">
    <property type="entry name" value="Ferredoxin-NADP_redctase_2"/>
</dbReference>
<evidence type="ECO:0000313" key="5">
    <source>
        <dbReference type="EMBL" id="MDH6180127.1"/>
    </source>
</evidence>
<gene>
    <name evidence="5" type="ORF">M2152_000309</name>
</gene>